<dbReference type="EMBL" id="LCBF01000005">
    <property type="protein sequence ID" value="KKS07556.1"/>
    <property type="molecule type" value="Genomic_DNA"/>
</dbReference>
<dbReference type="Proteomes" id="UP000034544">
    <property type="component" value="Unassembled WGS sequence"/>
</dbReference>
<evidence type="ECO:0000256" key="1">
    <source>
        <dbReference type="SAM" id="Phobius"/>
    </source>
</evidence>
<evidence type="ECO:0000313" key="3">
    <source>
        <dbReference type="EMBL" id="KKS07556.1"/>
    </source>
</evidence>
<evidence type="ECO:0000256" key="2">
    <source>
        <dbReference type="SAM" id="SignalP"/>
    </source>
</evidence>
<comment type="caution">
    <text evidence="3">The sequence shown here is derived from an EMBL/GenBank/DDBJ whole genome shotgun (WGS) entry which is preliminary data.</text>
</comment>
<keyword evidence="1" id="KW-0812">Transmembrane</keyword>
<organism evidence="3 4">
    <name type="scientific">candidate division WWE3 bacterium GW2011_GWE1_41_27</name>
    <dbReference type="NCBI Taxonomy" id="1619131"/>
    <lineage>
        <taxon>Bacteria</taxon>
        <taxon>Katanobacteria</taxon>
    </lineage>
</organism>
<proteinExistence type="predicted"/>
<keyword evidence="1" id="KW-0472">Membrane</keyword>
<accession>A0A0G0YD92</accession>
<feature type="signal peptide" evidence="2">
    <location>
        <begin position="1"/>
        <end position="23"/>
    </location>
</feature>
<reference evidence="3 4" key="1">
    <citation type="journal article" date="2015" name="Nature">
        <title>rRNA introns, odd ribosomes, and small enigmatic genomes across a large radiation of phyla.</title>
        <authorList>
            <person name="Brown C.T."/>
            <person name="Hug L.A."/>
            <person name="Thomas B.C."/>
            <person name="Sharon I."/>
            <person name="Castelle C.J."/>
            <person name="Singh A."/>
            <person name="Wilkins M.J."/>
            <person name="Williams K.H."/>
            <person name="Banfield J.F."/>
        </authorList>
    </citation>
    <scope>NUCLEOTIDE SEQUENCE [LARGE SCALE GENOMIC DNA]</scope>
</reference>
<sequence length="219" mass="23993">MKFYIGVIIALTAFLTVQTPTNASIGVGVGTGKIVVDSLIKPGSIYLLPSIVVTNTGDESSDYTTAPAYHEGQKELMPPKEWFIFEPKVFHLEPGQAQQVTVKLDVPIKAEPGDYFAYLDASPVKTSSSGGATIGVAAASKLYFKVAPANIFEGIYHRVVSIWKELQPWSGRALYLAGIVIALLIFRKFFKVQLNVKPKKPLPKDKSGKDKWDSAEKLY</sequence>
<keyword evidence="1" id="KW-1133">Transmembrane helix</keyword>
<dbReference type="PATRIC" id="fig|1619131.3.peg.163"/>
<evidence type="ECO:0000313" key="4">
    <source>
        <dbReference type="Proteomes" id="UP000034544"/>
    </source>
</evidence>
<dbReference type="AlphaFoldDB" id="A0A0G0YD92"/>
<dbReference type="InterPro" id="IPR008962">
    <property type="entry name" value="PapD-like_sf"/>
</dbReference>
<protein>
    <recommendedName>
        <fullName evidence="5">CARDB domain-containing protein</fullName>
    </recommendedName>
</protein>
<keyword evidence="2" id="KW-0732">Signal</keyword>
<gene>
    <name evidence="3" type="ORF">UU59_C0005G0011</name>
</gene>
<name>A0A0G0YD92_UNCKA</name>
<feature type="transmembrane region" description="Helical" evidence="1">
    <location>
        <begin position="173"/>
        <end position="190"/>
    </location>
</feature>
<evidence type="ECO:0008006" key="5">
    <source>
        <dbReference type="Google" id="ProtNLM"/>
    </source>
</evidence>
<dbReference type="SUPFAM" id="SSF49354">
    <property type="entry name" value="PapD-like"/>
    <property type="match status" value="1"/>
</dbReference>
<feature type="chain" id="PRO_5002535498" description="CARDB domain-containing protein" evidence="2">
    <location>
        <begin position="24"/>
        <end position="219"/>
    </location>
</feature>